<sequence>MLYRIEKLAPSQIREIYTGPAVRHFPADERKPVAAIEKLLEDGMYIGLGMFEAGRSTDESEEGPLMAYALFTKAADDYVLLDYYAVLEEYRSDGVGSIFIKEMDKHLEGVHGMLLETEDIDSAADEEEYNTRRRRNAFYSRNDVIMSDIMSEAAGVRYNIWYKPFTGDIPESDKLRNILSDLYNVMFKRCEDADITWNIF</sequence>
<dbReference type="Gene3D" id="3.40.630.30">
    <property type="match status" value="1"/>
</dbReference>
<gene>
    <name evidence="1" type="ORF">BACPEC_00764</name>
</gene>
<dbReference type="eggNOG" id="COG0456">
    <property type="taxonomic scope" value="Bacteria"/>
</dbReference>
<evidence type="ECO:0000313" key="2">
    <source>
        <dbReference type="Proteomes" id="UP000003136"/>
    </source>
</evidence>
<evidence type="ECO:0008006" key="3">
    <source>
        <dbReference type="Google" id="ProtNLM"/>
    </source>
</evidence>
<organism evidence="1 2">
    <name type="scientific">[Bacteroides] pectinophilus ATCC 43243</name>
    <dbReference type="NCBI Taxonomy" id="483218"/>
    <lineage>
        <taxon>Bacteria</taxon>
        <taxon>Bacillati</taxon>
        <taxon>Bacillota</taxon>
        <taxon>Clostridia</taxon>
        <taxon>Eubacteriales</taxon>
    </lineage>
</organism>
<comment type="caution">
    <text evidence="1">The sequence shown here is derived from an EMBL/GenBank/DDBJ whole genome shotgun (WGS) entry which is preliminary data.</text>
</comment>
<dbReference type="EMBL" id="ABVQ01000035">
    <property type="protein sequence ID" value="EEC57780.1"/>
    <property type="molecule type" value="Genomic_DNA"/>
</dbReference>
<reference evidence="1 2" key="1">
    <citation type="submission" date="2008-11" db="EMBL/GenBank/DDBJ databases">
        <title>Draft genome sequence of Bacteroides pectinophilus (ATCC 43243).</title>
        <authorList>
            <person name="Sudarsanam P."/>
            <person name="Ley R."/>
            <person name="Guruge J."/>
            <person name="Turnbaugh P.J."/>
            <person name="Mahowald M."/>
            <person name="Liep D."/>
            <person name="Gordon J."/>
        </authorList>
    </citation>
    <scope>NUCLEOTIDE SEQUENCE [LARGE SCALE GENOMIC DNA]</scope>
    <source>
        <strain evidence="1 2">ATCC 43243</strain>
    </source>
</reference>
<dbReference type="InterPro" id="IPR016181">
    <property type="entry name" value="Acyl_CoA_acyltransferase"/>
</dbReference>
<accession>B7AQ08</accession>
<dbReference type="Proteomes" id="UP000003136">
    <property type="component" value="Unassembled WGS sequence"/>
</dbReference>
<reference evidence="1 2" key="2">
    <citation type="submission" date="2008-11" db="EMBL/GenBank/DDBJ databases">
        <authorList>
            <person name="Fulton L."/>
            <person name="Clifton S."/>
            <person name="Fulton B."/>
            <person name="Xu J."/>
            <person name="Minx P."/>
            <person name="Pepin K.H."/>
            <person name="Johnson M."/>
            <person name="Bhonagiri V."/>
            <person name="Nash W.E."/>
            <person name="Mardis E.R."/>
            <person name="Wilson R.K."/>
        </authorList>
    </citation>
    <scope>NUCLEOTIDE SEQUENCE [LARGE SCALE GENOMIC DNA]</scope>
    <source>
        <strain evidence="1 2">ATCC 43243</strain>
    </source>
</reference>
<protein>
    <recommendedName>
        <fullName evidence="3">N-acetyltransferase domain-containing protein</fullName>
    </recommendedName>
</protein>
<dbReference type="AlphaFoldDB" id="B7AQ08"/>
<proteinExistence type="predicted"/>
<dbReference type="HOGENOM" id="CLU_105077_2_0_9"/>
<dbReference type="SUPFAM" id="SSF55729">
    <property type="entry name" value="Acyl-CoA N-acyltransferases (Nat)"/>
    <property type="match status" value="1"/>
</dbReference>
<keyword evidence="2" id="KW-1185">Reference proteome</keyword>
<evidence type="ECO:0000313" key="1">
    <source>
        <dbReference type="EMBL" id="EEC57780.1"/>
    </source>
</evidence>
<dbReference type="STRING" id="483218.BACPEC_00764"/>
<name>B7AQ08_9FIRM</name>